<sequence>MSVVADKIAELVILGYNGLPASGKPGVRSNGVKEWTVLAGVVAFDDVNDEFELISLGTGVKATTEEELKRSGGRIVHDCHAEIVSLRGFNAMLLKEIQDLQKGLTSFLVEKTSGCYKVKDKWSFAIYVSRIPCGDASMDVLSTEEQSDSIDYDLLDGDYTSRQYIDPDIDTIIRGRANYKLRRVVRTKPGRFDSKLSLSKSCSDKLTMKQMTSICNSLTWTLLETPTYLDFVVLPNRYKTEILRLEDTFWARLAGQEFTNLNFLFTDQSFADDQSNPSQKPSLSSYVALYNSNGMTSEVILNGVKNGFYTKGKKPLRKGCQTIISRYALWETFKRISNHPSNVDYLTFKANVHDRSKVVCNAKIALSAHGWIPTHEDNC</sequence>
<dbReference type="Proteomes" id="UP000031516">
    <property type="component" value="Unassembled WGS sequence"/>
</dbReference>
<dbReference type="GO" id="GO:0002100">
    <property type="term" value="P:tRNA wobble adenosine to inosine editing"/>
    <property type="evidence" value="ECO:0007669"/>
    <property type="project" value="InterPro"/>
</dbReference>
<dbReference type="SMART" id="SM00552">
    <property type="entry name" value="ADEAMc"/>
    <property type="match status" value="1"/>
</dbReference>
<evidence type="ECO:0000313" key="2">
    <source>
        <dbReference type="EMBL" id="CDO91694.1"/>
    </source>
</evidence>
<evidence type="ECO:0000313" key="3">
    <source>
        <dbReference type="Proteomes" id="UP000031516"/>
    </source>
</evidence>
<reference evidence="2 3" key="1">
    <citation type="submission" date="2014-03" db="EMBL/GenBank/DDBJ databases">
        <title>The genome of Kluyveromyces dobzhanskii.</title>
        <authorList>
            <person name="Nystedt B."/>
            <person name="Astrom S."/>
        </authorList>
    </citation>
    <scope>NUCLEOTIDE SEQUENCE [LARGE SCALE GENOMIC DNA]</scope>
    <source>
        <strain evidence="2 3">CBS 2104</strain>
    </source>
</reference>
<dbReference type="OrthoDB" id="10268011at2759"/>
<gene>
    <name evidence="2" type="ORF">KLDO_g28</name>
</gene>
<dbReference type="GO" id="GO:0043829">
    <property type="term" value="F:tRNA-specific adenosine-37 deaminase activity"/>
    <property type="evidence" value="ECO:0007669"/>
    <property type="project" value="TreeGrafter"/>
</dbReference>
<keyword evidence="3" id="KW-1185">Reference proteome</keyword>
<dbReference type="PROSITE" id="PS50141">
    <property type="entry name" value="A_DEAMIN_EDITASE"/>
    <property type="match status" value="1"/>
</dbReference>
<dbReference type="InterPro" id="IPR002466">
    <property type="entry name" value="A_deamin"/>
</dbReference>
<dbReference type="PANTHER" id="PTHR47803">
    <property type="entry name" value="TRNA-SPECIFIC ADENOSINE DEAMINASE 1"/>
    <property type="match status" value="1"/>
</dbReference>
<proteinExistence type="predicted"/>
<accession>A0A0A8L0H8</accession>
<comment type="caution">
    <text evidence="2">The sequence shown here is derived from an EMBL/GenBank/DDBJ whole genome shotgun (WGS) entry which is preliminary data.</text>
</comment>
<organism evidence="2 3">
    <name type="scientific">Kluyveromyces dobzhanskii CBS 2104</name>
    <dbReference type="NCBI Taxonomy" id="1427455"/>
    <lineage>
        <taxon>Eukaryota</taxon>
        <taxon>Fungi</taxon>
        <taxon>Dikarya</taxon>
        <taxon>Ascomycota</taxon>
        <taxon>Saccharomycotina</taxon>
        <taxon>Saccharomycetes</taxon>
        <taxon>Saccharomycetales</taxon>
        <taxon>Saccharomycetaceae</taxon>
        <taxon>Kluyveromyces</taxon>
    </lineage>
</organism>
<dbReference type="InterPro" id="IPR042935">
    <property type="entry name" value="Tad1"/>
</dbReference>
<evidence type="ECO:0000259" key="1">
    <source>
        <dbReference type="PROSITE" id="PS50141"/>
    </source>
</evidence>
<name>A0A0A8L0H8_9SACH</name>
<dbReference type="GO" id="GO:0003723">
    <property type="term" value="F:RNA binding"/>
    <property type="evidence" value="ECO:0007669"/>
    <property type="project" value="InterPro"/>
</dbReference>
<dbReference type="EMBL" id="CCBQ010000001">
    <property type="protein sequence ID" value="CDO91694.1"/>
    <property type="molecule type" value="Genomic_DNA"/>
</dbReference>
<protein>
    <submittedName>
        <fullName evidence="2">WGS project CCBQ000000000 data, contig 00028</fullName>
    </submittedName>
</protein>
<dbReference type="AlphaFoldDB" id="A0A0A8L0H8"/>
<dbReference type="Pfam" id="PF02137">
    <property type="entry name" value="A_deamin"/>
    <property type="match status" value="1"/>
</dbReference>
<feature type="domain" description="A to I editase" evidence="1">
    <location>
        <begin position="55"/>
        <end position="266"/>
    </location>
</feature>
<dbReference type="PANTHER" id="PTHR47803:SF1">
    <property type="entry name" value="TRNA-SPECIFIC ADENOSINE DEAMINASE 1"/>
    <property type="match status" value="1"/>
</dbReference>